<evidence type="ECO:0000313" key="5">
    <source>
        <dbReference type="Proteomes" id="UP001208570"/>
    </source>
</evidence>
<dbReference type="GO" id="GO:0071230">
    <property type="term" value="P:cellular response to amino acid stimulus"/>
    <property type="evidence" value="ECO:0007669"/>
    <property type="project" value="TreeGrafter"/>
</dbReference>
<protein>
    <recommendedName>
        <fullName evidence="6">Late endosomal/lysosomal adaptor and MAPK and MTOR activator 1</fullName>
    </recommendedName>
</protein>
<evidence type="ECO:0000256" key="1">
    <source>
        <dbReference type="ARBA" id="ARBA00022707"/>
    </source>
</evidence>
<keyword evidence="1" id="KW-0519">Myristate</keyword>
<dbReference type="EMBL" id="JAODUP010000268">
    <property type="protein sequence ID" value="KAK2154479.1"/>
    <property type="molecule type" value="Genomic_DNA"/>
</dbReference>
<dbReference type="GO" id="GO:0060090">
    <property type="term" value="F:molecular adaptor activity"/>
    <property type="evidence" value="ECO:0007669"/>
    <property type="project" value="TreeGrafter"/>
</dbReference>
<dbReference type="GO" id="GO:0005765">
    <property type="term" value="C:lysosomal membrane"/>
    <property type="evidence" value="ECO:0007669"/>
    <property type="project" value="TreeGrafter"/>
</dbReference>
<keyword evidence="5" id="KW-1185">Reference proteome</keyword>
<dbReference type="AlphaFoldDB" id="A0AAD9N4Z1"/>
<dbReference type="GO" id="GO:0071986">
    <property type="term" value="C:Ragulator complex"/>
    <property type="evidence" value="ECO:0007669"/>
    <property type="project" value="TreeGrafter"/>
</dbReference>
<feature type="region of interest" description="Disordered" evidence="3">
    <location>
        <begin position="1"/>
        <end position="35"/>
    </location>
</feature>
<feature type="compositionally biased region" description="Acidic residues" evidence="3">
    <location>
        <begin position="7"/>
        <end position="16"/>
    </location>
</feature>
<evidence type="ECO:0000313" key="4">
    <source>
        <dbReference type="EMBL" id="KAK2154479.1"/>
    </source>
</evidence>
<gene>
    <name evidence="4" type="ORF">LSH36_268g03010</name>
</gene>
<organism evidence="4 5">
    <name type="scientific">Paralvinella palmiformis</name>
    <dbReference type="NCBI Taxonomy" id="53620"/>
    <lineage>
        <taxon>Eukaryota</taxon>
        <taxon>Metazoa</taxon>
        <taxon>Spiralia</taxon>
        <taxon>Lophotrochozoa</taxon>
        <taxon>Annelida</taxon>
        <taxon>Polychaeta</taxon>
        <taxon>Sedentaria</taxon>
        <taxon>Canalipalpata</taxon>
        <taxon>Terebellida</taxon>
        <taxon>Terebelliformia</taxon>
        <taxon>Alvinellidae</taxon>
        <taxon>Paralvinella</taxon>
    </lineage>
</organism>
<accession>A0AAD9N4Z1</accession>
<dbReference type="PANTHER" id="PTHR13401">
    <property type="entry name" value="RAGULATOR COMPLEX PROTEIN LAMTOR1"/>
    <property type="match status" value="1"/>
</dbReference>
<dbReference type="GO" id="GO:0043410">
    <property type="term" value="P:positive regulation of MAPK cascade"/>
    <property type="evidence" value="ECO:0007669"/>
    <property type="project" value="TreeGrafter"/>
</dbReference>
<comment type="caution">
    <text evidence="4">The sequence shown here is derived from an EMBL/GenBank/DDBJ whole genome shotgun (WGS) entry which is preliminary data.</text>
</comment>
<dbReference type="Proteomes" id="UP001208570">
    <property type="component" value="Unassembled WGS sequence"/>
</dbReference>
<dbReference type="GO" id="GO:0001919">
    <property type="term" value="P:regulation of receptor recycling"/>
    <property type="evidence" value="ECO:0007669"/>
    <property type="project" value="TreeGrafter"/>
</dbReference>
<dbReference type="PANTHER" id="PTHR13401:SF2">
    <property type="entry name" value="RAGULATOR COMPLEX PROTEIN LAMTOR1"/>
    <property type="match status" value="1"/>
</dbReference>
<sequence length="135" mass="14535">MGCCFSNDEDKDDDLNDPSRPLINPISDGPSSRPIGSNVVDVAALETQGVDQTEYTDRATQYSHNLSSWCASTQKVRGPPRLPIGVATPHVVLSGQPISLSDIQLITSAAQQAARSLQEIKVRHKEDLVVPFGVP</sequence>
<dbReference type="GO" id="GO:0005085">
    <property type="term" value="F:guanyl-nucleotide exchange factor activity"/>
    <property type="evidence" value="ECO:0007669"/>
    <property type="project" value="TreeGrafter"/>
</dbReference>
<evidence type="ECO:0008006" key="6">
    <source>
        <dbReference type="Google" id="ProtNLM"/>
    </source>
</evidence>
<name>A0AAD9N4Z1_9ANNE</name>
<evidence type="ECO:0000256" key="3">
    <source>
        <dbReference type="SAM" id="MobiDB-lite"/>
    </source>
</evidence>
<evidence type="ECO:0000256" key="2">
    <source>
        <dbReference type="ARBA" id="ARBA00023288"/>
    </source>
</evidence>
<proteinExistence type="predicted"/>
<keyword evidence="2" id="KW-0449">Lipoprotein</keyword>
<reference evidence="4" key="1">
    <citation type="journal article" date="2023" name="Mol. Biol. Evol.">
        <title>Third-Generation Sequencing Reveals the Adaptive Role of the Epigenome in Three Deep-Sea Polychaetes.</title>
        <authorList>
            <person name="Perez M."/>
            <person name="Aroh O."/>
            <person name="Sun Y."/>
            <person name="Lan Y."/>
            <person name="Juniper S.K."/>
            <person name="Young C.R."/>
            <person name="Angers B."/>
            <person name="Qian P.Y."/>
        </authorList>
    </citation>
    <scope>NUCLEOTIDE SEQUENCE</scope>
    <source>
        <strain evidence="4">P08H-3</strain>
    </source>
</reference>